<dbReference type="Proteomes" id="UP000094043">
    <property type="component" value="Chromosome 1"/>
</dbReference>
<dbReference type="GeneID" id="91084514"/>
<dbReference type="OrthoDB" id="2564062at2759"/>
<evidence type="ECO:0000256" key="1">
    <source>
        <dbReference type="SAM" id="MobiDB-lite"/>
    </source>
</evidence>
<organism evidence="2 3">
    <name type="scientific">Cryptococcus depauperatus CBS 7841</name>
    <dbReference type="NCBI Taxonomy" id="1295531"/>
    <lineage>
        <taxon>Eukaryota</taxon>
        <taxon>Fungi</taxon>
        <taxon>Dikarya</taxon>
        <taxon>Basidiomycota</taxon>
        <taxon>Agaricomycotina</taxon>
        <taxon>Tremellomycetes</taxon>
        <taxon>Tremellales</taxon>
        <taxon>Cryptococcaceae</taxon>
        <taxon>Cryptococcus</taxon>
    </lineage>
</organism>
<sequence>MIPQVPTTLLVELLPYLLPPSPLPQELLSKTLLQRLVYLPPSPSDLDAHLSPFPSTEDQPISSQLRELSRGHKWNKPEYTREGEEIYAKLVIEREEGGQDVEVWLEYEPDTPGREARGWVYHSARLPRQTEHVWLSSPTLLPPPPKEEDMLQNEYMADPLTAPEGYWSSDDKELTEPSHTDSRFNQDAGIDIKECHDIQAEDAYWAQYSCSTTASATPSTQTLGVHHSHSDPGSCGVHALSSNDVTSYIARDLKGHNTAEETARKLHESLIRLNLAPENGVPRLKSLTLEPKSIWRETGDDVKNRVREKIGSTLNALWQEFTMSFPLADFESKALEWLQLSRSVLESTSSPTFPSLYILDGGSNGRVAAKLEVLKDMYEVLGEEEEGLLRMVEGVIKKGGRGMENGREAGEEDLMNETTR</sequence>
<feature type="region of interest" description="Disordered" evidence="1">
    <location>
        <begin position="400"/>
        <end position="420"/>
    </location>
</feature>
<gene>
    <name evidence="2" type="ORF">L203_100298</name>
</gene>
<protein>
    <submittedName>
        <fullName evidence="2">Uncharacterized protein</fullName>
    </submittedName>
</protein>
<evidence type="ECO:0000313" key="2">
    <source>
        <dbReference type="EMBL" id="WVN85155.1"/>
    </source>
</evidence>
<dbReference type="KEGG" id="cdep:91084514"/>
<dbReference type="AlphaFoldDB" id="A0A1E3J162"/>
<reference evidence="2" key="3">
    <citation type="submission" date="2024-01" db="EMBL/GenBank/DDBJ databases">
        <authorList>
            <person name="Coelho M.A."/>
            <person name="David-Palma M."/>
            <person name="Shea T."/>
            <person name="Sun S."/>
            <person name="Cuomo C.A."/>
            <person name="Heitman J."/>
        </authorList>
    </citation>
    <scope>NUCLEOTIDE SEQUENCE</scope>
    <source>
        <strain evidence="2">CBS 7841</strain>
    </source>
</reference>
<dbReference type="EMBL" id="CP143784">
    <property type="protein sequence ID" value="WVN85155.1"/>
    <property type="molecule type" value="Genomic_DNA"/>
</dbReference>
<name>A0A1E3J162_9TREE</name>
<dbReference type="VEuPathDB" id="FungiDB:L203_00043"/>
<feature type="compositionally biased region" description="Basic and acidic residues" evidence="1">
    <location>
        <begin position="169"/>
        <end position="186"/>
    </location>
</feature>
<accession>A0A1E3J162</accession>
<keyword evidence="3" id="KW-1185">Reference proteome</keyword>
<reference evidence="2" key="2">
    <citation type="journal article" date="2022" name="Elife">
        <title>Obligate sexual reproduction of a homothallic fungus closely related to the Cryptococcus pathogenic species complex.</title>
        <authorList>
            <person name="Passer A.R."/>
            <person name="Clancey S.A."/>
            <person name="Shea T."/>
            <person name="David-Palma M."/>
            <person name="Averette A.F."/>
            <person name="Boekhout T."/>
            <person name="Porcel B.M."/>
            <person name="Nowrousian M."/>
            <person name="Cuomo C.A."/>
            <person name="Sun S."/>
            <person name="Heitman J."/>
            <person name="Coelho M.A."/>
        </authorList>
    </citation>
    <scope>NUCLEOTIDE SEQUENCE</scope>
    <source>
        <strain evidence="2">CBS 7841</strain>
    </source>
</reference>
<reference evidence="2" key="1">
    <citation type="submission" date="2016-06" db="EMBL/GenBank/DDBJ databases">
        <authorList>
            <person name="Cuomo C."/>
            <person name="Litvintseva A."/>
            <person name="Heitman J."/>
            <person name="Chen Y."/>
            <person name="Sun S."/>
            <person name="Springer D."/>
            <person name="Dromer F."/>
            <person name="Young S."/>
            <person name="Zeng Q."/>
            <person name="Chapman S."/>
            <person name="Gujja S."/>
            <person name="Saif S."/>
            <person name="Birren B."/>
        </authorList>
    </citation>
    <scope>NUCLEOTIDE SEQUENCE</scope>
    <source>
        <strain evidence="2">CBS 7841</strain>
    </source>
</reference>
<dbReference type="RefSeq" id="XP_066065856.1">
    <property type="nucleotide sequence ID" value="XM_066209759.1"/>
</dbReference>
<evidence type="ECO:0000313" key="3">
    <source>
        <dbReference type="Proteomes" id="UP000094043"/>
    </source>
</evidence>
<feature type="region of interest" description="Disordered" evidence="1">
    <location>
        <begin position="160"/>
        <end position="186"/>
    </location>
</feature>
<proteinExistence type="predicted"/>
<feature type="compositionally biased region" description="Acidic residues" evidence="1">
    <location>
        <begin position="410"/>
        <end position="420"/>
    </location>
</feature>